<proteinExistence type="predicted"/>
<dbReference type="Gene3D" id="3.30.10.10">
    <property type="entry name" value="Trypsin Inhibitor V, subunit A"/>
    <property type="match status" value="1"/>
</dbReference>
<dbReference type="KEGG" id="ceh:CEW89_14340"/>
<sequence length="84" mass="9070">MLSLSACKENAPNVTENTPPAEETCAAALITPLIGEPQSALDALMVPEPLRIILPGMTVTMDHRPERTNIEVDDTGRISRVWCG</sequence>
<dbReference type="Pfam" id="PF11720">
    <property type="entry name" value="Inhibitor_I78"/>
    <property type="match status" value="1"/>
</dbReference>
<feature type="region of interest" description="Disordered" evidence="1">
    <location>
        <begin position="1"/>
        <end position="20"/>
    </location>
</feature>
<accession>A0A291GDL4</accession>
<dbReference type="EMBL" id="CP022196">
    <property type="protein sequence ID" value="ATG48633.1"/>
    <property type="molecule type" value="Genomic_DNA"/>
</dbReference>
<dbReference type="Proteomes" id="UP000217935">
    <property type="component" value="Chromosome"/>
</dbReference>
<protein>
    <recommendedName>
        <fullName evidence="4">Peptidase inhibitor I78 family protein</fullName>
    </recommendedName>
</protein>
<evidence type="ECO:0000313" key="2">
    <source>
        <dbReference type="EMBL" id="ATG48633.1"/>
    </source>
</evidence>
<evidence type="ECO:0008006" key="4">
    <source>
        <dbReference type="Google" id="ProtNLM"/>
    </source>
</evidence>
<evidence type="ECO:0000256" key="1">
    <source>
        <dbReference type="SAM" id="MobiDB-lite"/>
    </source>
</evidence>
<organism evidence="2 3">
    <name type="scientific">Celeribacter ethanolicus</name>
    <dbReference type="NCBI Taxonomy" id="1758178"/>
    <lineage>
        <taxon>Bacteria</taxon>
        <taxon>Pseudomonadati</taxon>
        <taxon>Pseudomonadota</taxon>
        <taxon>Alphaproteobacteria</taxon>
        <taxon>Rhodobacterales</taxon>
        <taxon>Roseobacteraceae</taxon>
        <taxon>Celeribacter</taxon>
    </lineage>
</organism>
<keyword evidence="3" id="KW-1185">Reference proteome</keyword>
<evidence type="ECO:0000313" key="3">
    <source>
        <dbReference type="Proteomes" id="UP000217935"/>
    </source>
</evidence>
<reference evidence="2 3" key="1">
    <citation type="submission" date="2017-06" db="EMBL/GenBank/DDBJ databases">
        <title>Celeribacter sp. TSPH2 complete genome sequence.</title>
        <authorList>
            <person name="Woo J.-H."/>
            <person name="Kim H.-S."/>
        </authorList>
    </citation>
    <scope>NUCLEOTIDE SEQUENCE [LARGE SCALE GENOMIC DNA]</scope>
    <source>
        <strain evidence="2 3">TSPH2</strain>
    </source>
</reference>
<name>A0A291GDL4_9RHOB</name>
<dbReference type="STRING" id="1758178.GCA_001550095_02008"/>
<dbReference type="OrthoDB" id="8724542at2"/>
<dbReference type="InterPro" id="IPR021719">
    <property type="entry name" value="Prot_inh_I78"/>
</dbReference>
<dbReference type="AlphaFoldDB" id="A0A291GDL4"/>
<gene>
    <name evidence="2" type="ORF">CEW89_14340</name>
</gene>